<evidence type="ECO:0000256" key="2">
    <source>
        <dbReference type="ARBA" id="ARBA00022741"/>
    </source>
</evidence>
<proteinExistence type="inferred from homology"/>
<evidence type="ECO:0000313" key="6">
    <source>
        <dbReference type="Proteomes" id="UP000050867"/>
    </source>
</evidence>
<dbReference type="CDD" id="cd00882">
    <property type="entry name" value="Ras_like_GTPase"/>
    <property type="match status" value="1"/>
</dbReference>
<dbReference type="InterPro" id="IPR027417">
    <property type="entry name" value="P-loop_NTPase"/>
</dbReference>
<dbReference type="InterPro" id="IPR052705">
    <property type="entry name" value="Gliding_Motility_GTPase"/>
</dbReference>
<dbReference type="Proteomes" id="UP000050867">
    <property type="component" value="Unassembled WGS sequence"/>
</dbReference>
<dbReference type="STRING" id="76728.AQ490_06895"/>
<keyword evidence="3" id="KW-0378">Hydrolase</keyword>
<dbReference type="AlphaFoldDB" id="A0A0T6LNC1"/>
<gene>
    <name evidence="5" type="ORF">AQ490_06895</name>
</gene>
<name>A0A0T6LNC1_WENVI</name>
<evidence type="ECO:0000256" key="4">
    <source>
        <dbReference type="ARBA" id="ARBA00023134"/>
    </source>
</evidence>
<comment type="similarity">
    <text evidence="1">Belongs to the GPN-loop GTPase family.</text>
</comment>
<keyword evidence="4" id="KW-0342">GTP-binding</keyword>
<keyword evidence="2" id="KW-0547">Nucleotide-binding</keyword>
<organism evidence="5 6">
    <name type="scientific">Wenjunlia vitaminophila</name>
    <name type="common">Streptomyces vitaminophilus</name>
    <dbReference type="NCBI Taxonomy" id="76728"/>
    <lineage>
        <taxon>Bacteria</taxon>
        <taxon>Bacillati</taxon>
        <taxon>Actinomycetota</taxon>
        <taxon>Actinomycetes</taxon>
        <taxon>Kitasatosporales</taxon>
        <taxon>Streptomycetaceae</taxon>
        <taxon>Wenjunlia</taxon>
    </lineage>
</organism>
<keyword evidence="6" id="KW-1185">Reference proteome</keyword>
<accession>A0A0T6LNC1</accession>
<dbReference type="PANTHER" id="PTHR42708">
    <property type="entry name" value="ATP/GTP-BINDING PROTEIN-RELATED"/>
    <property type="match status" value="1"/>
</dbReference>
<dbReference type="eggNOG" id="COG2229">
    <property type="taxonomic scope" value="Bacteria"/>
</dbReference>
<dbReference type="PANTHER" id="PTHR42708:SF1">
    <property type="entry name" value="GLIDING MOTILITY PROTEIN MGLA"/>
    <property type="match status" value="1"/>
</dbReference>
<sequence length="203" mass="21897">MRPDGGPVEPAPLLLKIVVAGGFGAGKTTLVSAVSEIEPLTTEEYLTSASASVDSLNGVEAKTTTTVAIDFGRCTFTEPQPMRLLLFGTPGQERFWFTWDDLSSGAIGAIVLADTRRLQDCFPAVGYFEQLGLPFVVAVNEFDDAPHRYSPDEIRQALDLPEQVPVRLCDARRTPSAINVLITLVQHALTRARSSLASPGVRP</sequence>
<dbReference type="GO" id="GO:0005524">
    <property type="term" value="F:ATP binding"/>
    <property type="evidence" value="ECO:0007669"/>
    <property type="project" value="UniProtKB-KW"/>
</dbReference>
<evidence type="ECO:0000256" key="1">
    <source>
        <dbReference type="ARBA" id="ARBA00005290"/>
    </source>
</evidence>
<dbReference type="Pfam" id="PF03029">
    <property type="entry name" value="ATP_bind_1"/>
    <property type="match status" value="1"/>
</dbReference>
<dbReference type="RefSeq" id="WP_018386208.1">
    <property type="nucleotide sequence ID" value="NZ_LLZU01000036.1"/>
</dbReference>
<dbReference type="SUPFAM" id="SSF52540">
    <property type="entry name" value="P-loop containing nucleoside triphosphate hydrolases"/>
    <property type="match status" value="1"/>
</dbReference>
<dbReference type="InterPro" id="IPR004130">
    <property type="entry name" value="Gpn"/>
</dbReference>
<comment type="caution">
    <text evidence="5">The sequence shown here is derived from an EMBL/GenBank/DDBJ whole genome shotgun (WGS) entry which is preliminary data.</text>
</comment>
<dbReference type="Gene3D" id="3.40.50.300">
    <property type="entry name" value="P-loop containing nucleotide triphosphate hydrolases"/>
    <property type="match status" value="1"/>
</dbReference>
<dbReference type="EMBL" id="LLZU01000036">
    <property type="protein sequence ID" value="KRV47613.1"/>
    <property type="molecule type" value="Genomic_DNA"/>
</dbReference>
<dbReference type="GO" id="GO:0016787">
    <property type="term" value="F:hydrolase activity"/>
    <property type="evidence" value="ECO:0007669"/>
    <property type="project" value="UniProtKB-KW"/>
</dbReference>
<keyword evidence="5" id="KW-0067">ATP-binding</keyword>
<protein>
    <submittedName>
        <fullName evidence="5">ATP-binding protein</fullName>
    </submittedName>
</protein>
<evidence type="ECO:0000313" key="5">
    <source>
        <dbReference type="EMBL" id="KRV47613.1"/>
    </source>
</evidence>
<evidence type="ECO:0000256" key="3">
    <source>
        <dbReference type="ARBA" id="ARBA00022801"/>
    </source>
</evidence>
<reference evidence="5 6" key="1">
    <citation type="submission" date="2015-10" db="EMBL/GenBank/DDBJ databases">
        <title>Draft genome sequence of pyrrolomycin-producing Streptomyces vitaminophilus.</title>
        <authorList>
            <person name="Graham D.E."/>
            <person name="Mahan K.M."/>
            <person name="Klingeman D.M."/>
            <person name="Hettich R.L."/>
            <person name="Parry R.J."/>
        </authorList>
    </citation>
    <scope>NUCLEOTIDE SEQUENCE [LARGE SCALE GENOMIC DNA]</scope>
    <source>
        <strain evidence="5 6">ATCC 31673</strain>
    </source>
</reference>
<dbReference type="GO" id="GO:0005525">
    <property type="term" value="F:GTP binding"/>
    <property type="evidence" value="ECO:0007669"/>
    <property type="project" value="UniProtKB-KW"/>
</dbReference>